<dbReference type="Proteomes" id="UP000005561">
    <property type="component" value="Unassembled WGS sequence"/>
</dbReference>
<protein>
    <submittedName>
        <fullName evidence="1">Uncharacterized protein</fullName>
    </submittedName>
</protein>
<evidence type="ECO:0000313" key="2">
    <source>
        <dbReference type="Proteomes" id="UP000005561"/>
    </source>
</evidence>
<sequence length="44" mass="5089">MIFRAAVSFMRGIDPVECAKRTKYQPPAMRVRGDCYTKKSPLRL</sequence>
<organism evidence="1 2">
    <name type="scientific">Marvinbryantia formatexigens DSM 14469</name>
    <dbReference type="NCBI Taxonomy" id="478749"/>
    <lineage>
        <taxon>Bacteria</taxon>
        <taxon>Bacillati</taxon>
        <taxon>Bacillota</taxon>
        <taxon>Clostridia</taxon>
        <taxon>Lachnospirales</taxon>
        <taxon>Lachnospiraceae</taxon>
        <taxon>Marvinbryantia</taxon>
    </lineage>
</organism>
<keyword evidence="2" id="KW-1185">Reference proteome</keyword>
<accession>C6LJT2</accession>
<evidence type="ECO:0000313" key="1">
    <source>
        <dbReference type="EMBL" id="EET59010.1"/>
    </source>
</evidence>
<gene>
    <name evidence="1" type="ORF">BRYFOR_08919</name>
</gene>
<name>C6LJT2_9FIRM</name>
<dbReference type="AlphaFoldDB" id="C6LJT2"/>
<proteinExistence type="predicted"/>
<dbReference type="EMBL" id="ACCL02000022">
    <property type="protein sequence ID" value="EET59010.1"/>
    <property type="molecule type" value="Genomic_DNA"/>
</dbReference>
<reference evidence="1" key="1">
    <citation type="submission" date="2009-07" db="EMBL/GenBank/DDBJ databases">
        <authorList>
            <person name="Weinstock G."/>
            <person name="Sodergren E."/>
            <person name="Clifton S."/>
            <person name="Fulton L."/>
            <person name="Fulton B."/>
            <person name="Courtney L."/>
            <person name="Fronick C."/>
            <person name="Harrison M."/>
            <person name="Strong C."/>
            <person name="Farmer C."/>
            <person name="Delahaunty K."/>
            <person name="Markovic C."/>
            <person name="Hall O."/>
            <person name="Minx P."/>
            <person name="Tomlinson C."/>
            <person name="Mitreva M."/>
            <person name="Nelson J."/>
            <person name="Hou S."/>
            <person name="Wollam A."/>
            <person name="Pepin K.H."/>
            <person name="Johnson M."/>
            <person name="Bhonagiri V."/>
            <person name="Nash W.E."/>
            <person name="Warren W."/>
            <person name="Chinwalla A."/>
            <person name="Mardis E.R."/>
            <person name="Wilson R.K."/>
        </authorList>
    </citation>
    <scope>NUCLEOTIDE SEQUENCE [LARGE SCALE GENOMIC DNA]</scope>
    <source>
        <strain evidence="1">DSM 14469</strain>
    </source>
</reference>
<comment type="caution">
    <text evidence="1">The sequence shown here is derived from an EMBL/GenBank/DDBJ whole genome shotgun (WGS) entry which is preliminary data.</text>
</comment>